<evidence type="ECO:0000256" key="2">
    <source>
        <dbReference type="ARBA" id="ARBA00022692"/>
    </source>
</evidence>
<dbReference type="EMBL" id="FOFB01000009">
    <property type="protein sequence ID" value="SEQ42107.1"/>
    <property type="molecule type" value="Genomic_DNA"/>
</dbReference>
<evidence type="ECO:0000256" key="4">
    <source>
        <dbReference type="ARBA" id="ARBA00023136"/>
    </source>
</evidence>
<accession>A0A1H9FW66</accession>
<evidence type="ECO:0008006" key="10">
    <source>
        <dbReference type="Google" id="ProtNLM"/>
    </source>
</evidence>
<dbReference type="PANTHER" id="PTHR30386">
    <property type="entry name" value="MEMBRANE FUSION SUBUNIT OF EMRAB-TOLC MULTIDRUG EFFLUX PUMP"/>
    <property type="match status" value="1"/>
</dbReference>
<gene>
    <name evidence="8" type="ORF">SAMN05444359_109125</name>
</gene>
<keyword evidence="9" id="KW-1185">Reference proteome</keyword>
<dbReference type="AlphaFoldDB" id="A0A1H9FW66"/>
<keyword evidence="3 7" id="KW-1133">Transmembrane helix</keyword>
<evidence type="ECO:0000256" key="3">
    <source>
        <dbReference type="ARBA" id="ARBA00022989"/>
    </source>
</evidence>
<proteinExistence type="predicted"/>
<dbReference type="RefSeq" id="WP_090167948.1">
    <property type="nucleotide sequence ID" value="NZ_FOFB01000009.1"/>
</dbReference>
<evidence type="ECO:0000313" key="8">
    <source>
        <dbReference type="EMBL" id="SEQ42107.1"/>
    </source>
</evidence>
<keyword evidence="5" id="KW-0175">Coiled coil</keyword>
<dbReference type="InterPro" id="IPR050739">
    <property type="entry name" value="MFP"/>
</dbReference>
<dbReference type="PANTHER" id="PTHR30386:SF26">
    <property type="entry name" value="TRANSPORT PROTEIN COMB"/>
    <property type="match status" value="1"/>
</dbReference>
<dbReference type="OrthoDB" id="7057889at2"/>
<evidence type="ECO:0000256" key="1">
    <source>
        <dbReference type="ARBA" id="ARBA00004167"/>
    </source>
</evidence>
<keyword evidence="2 7" id="KW-0812">Transmembrane</keyword>
<evidence type="ECO:0000256" key="5">
    <source>
        <dbReference type="SAM" id="Coils"/>
    </source>
</evidence>
<evidence type="ECO:0000256" key="6">
    <source>
        <dbReference type="SAM" id="MobiDB-lite"/>
    </source>
</evidence>
<protein>
    <recommendedName>
        <fullName evidence="10">HlyD family secretion protein</fullName>
    </recommendedName>
</protein>
<dbReference type="GO" id="GO:0016020">
    <property type="term" value="C:membrane"/>
    <property type="evidence" value="ECO:0007669"/>
    <property type="project" value="UniProtKB-SubCell"/>
</dbReference>
<dbReference type="Proteomes" id="UP000199021">
    <property type="component" value="Unassembled WGS sequence"/>
</dbReference>
<evidence type="ECO:0000256" key="7">
    <source>
        <dbReference type="SAM" id="Phobius"/>
    </source>
</evidence>
<keyword evidence="4 7" id="KW-0472">Membrane</keyword>
<sequence>MPNNPSPSTLYRDAAIQDMMGSPPGWLLHSGLTAIAVVFIVALGLAALIRYPEKVEAPFLLQTEKIPLALHAGAMNVIDTVFATSGAPVTPGDTLLVFQSEADWRPVRDLDRWLTTVEQDLSPELFQETPSQPSASRLPTAVPRGRAIENFGRFNEKRLMSVDPTTGLQSHLQRLPRLPSPSERGRGRGLGSRSCGFPSTIQTPLTTLNTLLNAHQTYLQTNGLTAEITAYEREIADAQRLSQSLNRQVDLYEQELDYQQRQTDRMQGLEQEGIVSTQDAEQVAAQTIAARRQREVLVSSDIQNQLRVQQLRQQILQRKLAHREQLADFDRQLRTQLKLLRTALTEYRDRYFLIAREAGTLTWQPTVREQATVSPSEPLGFLRGDDGDAKTMVARLQLPSLGQGKIELGDRVILDFAAYPSREYGQVEGSLRTLDPIALPDQQGNYLRLATVALPDTLVTSYGKTLPFQYNLAGTARIITADRSLLARLFDQFLNLTKNT</sequence>
<comment type="subcellular location">
    <subcellularLocation>
        <location evidence="1">Membrane</location>
        <topology evidence="1">Single-pass membrane protein</topology>
    </subcellularLocation>
</comment>
<feature type="transmembrane region" description="Helical" evidence="7">
    <location>
        <begin position="26"/>
        <end position="49"/>
    </location>
</feature>
<name>A0A1H9FW66_9BACT</name>
<reference evidence="9" key="1">
    <citation type="submission" date="2016-10" db="EMBL/GenBank/DDBJ databases">
        <authorList>
            <person name="Varghese N."/>
            <person name="Submissions S."/>
        </authorList>
    </citation>
    <scope>NUCLEOTIDE SEQUENCE [LARGE SCALE GENOMIC DNA]</scope>
    <source>
        <strain evidence="9">DSM 24740</strain>
    </source>
</reference>
<dbReference type="InParanoid" id="A0A1H9FW66"/>
<organism evidence="8 9">
    <name type="scientific">Neolewinella agarilytica</name>
    <dbReference type="NCBI Taxonomy" id="478744"/>
    <lineage>
        <taxon>Bacteria</taxon>
        <taxon>Pseudomonadati</taxon>
        <taxon>Bacteroidota</taxon>
        <taxon>Saprospiria</taxon>
        <taxon>Saprospirales</taxon>
        <taxon>Lewinellaceae</taxon>
        <taxon>Neolewinella</taxon>
    </lineage>
</organism>
<evidence type="ECO:0000313" key="9">
    <source>
        <dbReference type="Proteomes" id="UP000199021"/>
    </source>
</evidence>
<feature type="region of interest" description="Disordered" evidence="6">
    <location>
        <begin position="166"/>
        <end position="198"/>
    </location>
</feature>
<feature type="coiled-coil region" evidence="5">
    <location>
        <begin position="221"/>
        <end position="262"/>
    </location>
</feature>
<dbReference type="STRING" id="478744.SAMN05444359_109125"/>